<keyword evidence="8" id="KW-0032">Aminotransferase</keyword>
<dbReference type="CDD" id="cd00609">
    <property type="entry name" value="AAT_like"/>
    <property type="match status" value="1"/>
</dbReference>
<reference evidence="8 10" key="2">
    <citation type="submission" date="2019-06" db="EMBL/GenBank/DDBJ databases">
        <title>Pseudomonas bimorpha sp. nov. isolated from bovine raw milk and skim milk concentrate.</title>
        <authorList>
            <person name="Hofmann K."/>
            <person name="Huptas C."/>
            <person name="Doll E."/>
            <person name="Scherer S."/>
            <person name="Wenning M."/>
        </authorList>
    </citation>
    <scope>NUCLEOTIDE SEQUENCE [LARGE SCALE GENOMIC DNA]</scope>
    <source>
        <strain evidence="8 10">DSM 17515</strain>
    </source>
</reference>
<dbReference type="Pfam" id="PF00392">
    <property type="entry name" value="GntR"/>
    <property type="match status" value="1"/>
</dbReference>
<dbReference type="InterPro" id="IPR004839">
    <property type="entry name" value="Aminotransferase_I/II_large"/>
</dbReference>
<reference evidence="7 9" key="1">
    <citation type="submission" date="2016-10" db="EMBL/GenBank/DDBJ databases">
        <authorList>
            <person name="Varghese N."/>
            <person name="Submissions S."/>
        </authorList>
    </citation>
    <scope>NUCLEOTIDE SEQUENCE [LARGE SCALE GENOMIC DNA]</scope>
    <source>
        <strain evidence="7 9">BS2976</strain>
    </source>
</reference>
<dbReference type="GO" id="GO:0008483">
    <property type="term" value="F:transaminase activity"/>
    <property type="evidence" value="ECO:0007669"/>
    <property type="project" value="UniProtKB-KW"/>
</dbReference>
<evidence type="ECO:0000256" key="5">
    <source>
        <dbReference type="ARBA" id="ARBA00023163"/>
    </source>
</evidence>
<dbReference type="SMART" id="SM00345">
    <property type="entry name" value="HTH_GNTR"/>
    <property type="match status" value="1"/>
</dbReference>
<dbReference type="Pfam" id="PF00155">
    <property type="entry name" value="Aminotran_1_2"/>
    <property type="match status" value="1"/>
</dbReference>
<evidence type="ECO:0000256" key="4">
    <source>
        <dbReference type="ARBA" id="ARBA00023125"/>
    </source>
</evidence>
<dbReference type="PROSITE" id="PS50949">
    <property type="entry name" value="HTH_GNTR"/>
    <property type="match status" value="1"/>
</dbReference>
<evidence type="ECO:0000256" key="3">
    <source>
        <dbReference type="ARBA" id="ARBA00023015"/>
    </source>
</evidence>
<dbReference type="Proteomes" id="UP000317267">
    <property type="component" value="Unassembled WGS sequence"/>
</dbReference>
<proteinExistence type="inferred from homology"/>
<evidence type="ECO:0000313" key="9">
    <source>
        <dbReference type="Proteomes" id="UP000198740"/>
    </source>
</evidence>
<dbReference type="InterPro" id="IPR036388">
    <property type="entry name" value="WH-like_DNA-bd_sf"/>
</dbReference>
<dbReference type="InterPro" id="IPR051446">
    <property type="entry name" value="HTH_trans_reg/aminotransferase"/>
</dbReference>
<keyword evidence="8" id="KW-0808">Transferase</keyword>
<evidence type="ECO:0000256" key="1">
    <source>
        <dbReference type="ARBA" id="ARBA00005384"/>
    </source>
</evidence>
<comment type="caution">
    <text evidence="8">The sequence shown here is derived from an EMBL/GenBank/DDBJ whole genome shotgun (WGS) entry which is preliminary data.</text>
</comment>
<keyword evidence="9" id="KW-1185">Reference proteome</keyword>
<evidence type="ECO:0000256" key="2">
    <source>
        <dbReference type="ARBA" id="ARBA00022898"/>
    </source>
</evidence>
<dbReference type="PANTHER" id="PTHR46577">
    <property type="entry name" value="HTH-TYPE TRANSCRIPTIONAL REGULATORY PROTEIN GABR"/>
    <property type="match status" value="1"/>
</dbReference>
<keyword evidence="5" id="KW-0804">Transcription</keyword>
<dbReference type="Gene3D" id="3.40.640.10">
    <property type="entry name" value="Type I PLP-dependent aspartate aminotransferase-like (Major domain)"/>
    <property type="match status" value="1"/>
</dbReference>
<keyword evidence="3" id="KW-0805">Transcription regulation</keyword>
<comment type="similarity">
    <text evidence="1">In the C-terminal section; belongs to the class-I pyridoxal-phosphate-dependent aminotransferase family.</text>
</comment>
<feature type="domain" description="HTH gntR-type" evidence="6">
    <location>
        <begin position="10"/>
        <end position="78"/>
    </location>
</feature>
<organism evidence="8 10">
    <name type="scientific">Pseudomonas grimontii</name>
    <dbReference type="NCBI Taxonomy" id="129847"/>
    <lineage>
        <taxon>Bacteria</taxon>
        <taxon>Pseudomonadati</taxon>
        <taxon>Pseudomonadota</taxon>
        <taxon>Gammaproteobacteria</taxon>
        <taxon>Pseudomonadales</taxon>
        <taxon>Pseudomonadaceae</taxon>
        <taxon>Pseudomonas</taxon>
    </lineage>
</organism>
<dbReference type="EMBL" id="VFES01000044">
    <property type="protein sequence ID" value="TWR52050.1"/>
    <property type="molecule type" value="Genomic_DNA"/>
</dbReference>
<dbReference type="AlphaFoldDB" id="A0A1H1HD93"/>
<evidence type="ECO:0000313" key="10">
    <source>
        <dbReference type="Proteomes" id="UP000317267"/>
    </source>
</evidence>
<dbReference type="GO" id="GO:0003677">
    <property type="term" value="F:DNA binding"/>
    <property type="evidence" value="ECO:0007669"/>
    <property type="project" value="UniProtKB-KW"/>
</dbReference>
<name>A0A1H1HD93_9PSED</name>
<dbReference type="Gene3D" id="1.10.10.10">
    <property type="entry name" value="Winged helix-like DNA-binding domain superfamily/Winged helix DNA-binding domain"/>
    <property type="match status" value="1"/>
</dbReference>
<dbReference type="RefSeq" id="WP_090404372.1">
    <property type="nucleotide sequence ID" value="NZ_FNKM01000002.1"/>
</dbReference>
<evidence type="ECO:0000313" key="7">
    <source>
        <dbReference type="EMBL" id="SDR23432.1"/>
    </source>
</evidence>
<keyword evidence="4 7" id="KW-0238">DNA-binding</keyword>
<dbReference type="InterPro" id="IPR015421">
    <property type="entry name" value="PyrdxlP-dep_Trfase_major"/>
</dbReference>
<protein>
    <submittedName>
        <fullName evidence="7">DNA-binding transcriptional regulator, MocR family, contains an aminotransferase domain</fullName>
    </submittedName>
    <submittedName>
        <fullName evidence="8">PLP-dependent aminotransferase family protein</fullName>
    </submittedName>
</protein>
<dbReference type="EMBL" id="FNKM01000002">
    <property type="protein sequence ID" value="SDR23432.1"/>
    <property type="molecule type" value="Genomic_DNA"/>
</dbReference>
<dbReference type="SUPFAM" id="SSF46785">
    <property type="entry name" value="Winged helix' DNA-binding domain"/>
    <property type="match status" value="1"/>
</dbReference>
<dbReference type="PANTHER" id="PTHR46577:SF2">
    <property type="entry name" value="TRANSCRIPTIONAL REGULATORY PROTEIN"/>
    <property type="match status" value="1"/>
</dbReference>
<dbReference type="GO" id="GO:0030170">
    <property type="term" value="F:pyridoxal phosphate binding"/>
    <property type="evidence" value="ECO:0007669"/>
    <property type="project" value="InterPro"/>
</dbReference>
<accession>A0A1H1HD93</accession>
<dbReference type="SUPFAM" id="SSF53383">
    <property type="entry name" value="PLP-dependent transferases"/>
    <property type="match status" value="1"/>
</dbReference>
<dbReference type="InterPro" id="IPR015424">
    <property type="entry name" value="PyrdxlP-dep_Trfase"/>
</dbReference>
<dbReference type="InterPro" id="IPR036390">
    <property type="entry name" value="WH_DNA-bd_sf"/>
</dbReference>
<evidence type="ECO:0000313" key="8">
    <source>
        <dbReference type="EMBL" id="TWR52050.1"/>
    </source>
</evidence>
<keyword evidence="2" id="KW-0663">Pyridoxal phosphate</keyword>
<dbReference type="OrthoDB" id="7016788at2"/>
<gene>
    <name evidence="8" type="ORF">FIV39_32610</name>
    <name evidence="7" type="ORF">SAMN04490186_4225</name>
</gene>
<dbReference type="InterPro" id="IPR000524">
    <property type="entry name" value="Tscrpt_reg_HTH_GntR"/>
</dbReference>
<dbReference type="Proteomes" id="UP000198740">
    <property type="component" value="Unassembled WGS sequence"/>
</dbReference>
<evidence type="ECO:0000259" key="6">
    <source>
        <dbReference type="PROSITE" id="PS50949"/>
    </source>
</evidence>
<sequence length="468" mass="52521">MTLRGERQADFAYQAVYRYMISLINEVSTDTRVKLPSLRQLAERLNVSISTIQYAYALLEKEGRVYSVAKSGYYAWPMSANSLVWAGGDLLDRLYAAARRPGMVVLSGDEPALLGSLDETLLRLERELVRQYPPNLQPWSQPCGVWELRAALAARYTSSPTRCWHADDVYIGADLRGVLDILIEVLGLRGTTVIVESPCDWLILRLLQDAGVRVIELPWTPEGGLDRTALGRLLRDESVHLVLLSSSVSLPCGVAMSIDERVDVANLLGQYGCWLLENDTFGELGFAAPHTALRELVNPERLIVFSSFEKVLGSEAPYGYLLCRRMSNELQRQFLLRSFRLSSIRQRAIARLYQSGRIDQHLRTLRQRLGEQAAQMSRRLEQHLGDQVTYRMPAAGATFWLASTRAVDMRQAFQRLLARQVVIAPGELFSVSGLHQQNLRLSHTFHGQPNLDIALAALSDALRQAQTG</sequence>
<dbReference type="GO" id="GO:0003700">
    <property type="term" value="F:DNA-binding transcription factor activity"/>
    <property type="evidence" value="ECO:0007669"/>
    <property type="project" value="InterPro"/>
</dbReference>